<comment type="cofactor">
    <cofactor evidence="1 10">
        <name>[4Fe-4S] cluster</name>
        <dbReference type="ChEBI" id="CHEBI:49883"/>
    </cofactor>
</comment>
<evidence type="ECO:0000256" key="9">
    <source>
        <dbReference type="ARBA" id="ARBA00023128"/>
    </source>
</evidence>
<comment type="similarity">
    <text evidence="2 10">Belongs to the anamorsin family.</text>
</comment>
<feature type="short sequence motif" description="Cx2C motif 1" evidence="10">
    <location>
        <begin position="269"/>
        <end position="272"/>
    </location>
</feature>
<evidence type="ECO:0000256" key="4">
    <source>
        <dbReference type="ARBA" id="ARBA00022490"/>
    </source>
</evidence>
<evidence type="ECO:0000313" key="15">
    <source>
        <dbReference type="Proteomes" id="UP000828390"/>
    </source>
</evidence>
<comment type="cofactor">
    <cofactor evidence="10">
        <name>[2Fe-2S] cluster</name>
        <dbReference type="ChEBI" id="CHEBI:190135"/>
    </cofactor>
</comment>
<accession>A0A9D4DYH2</accession>
<dbReference type="InterPro" id="IPR029063">
    <property type="entry name" value="SAM-dependent_MTases_sf"/>
</dbReference>
<keyword evidence="4 10" id="KW-0963">Cytoplasm</keyword>
<organism evidence="14 15">
    <name type="scientific">Dreissena polymorpha</name>
    <name type="common">Zebra mussel</name>
    <name type="synonym">Mytilus polymorpha</name>
    <dbReference type="NCBI Taxonomy" id="45954"/>
    <lineage>
        <taxon>Eukaryota</taxon>
        <taxon>Metazoa</taxon>
        <taxon>Spiralia</taxon>
        <taxon>Lophotrochozoa</taxon>
        <taxon>Mollusca</taxon>
        <taxon>Bivalvia</taxon>
        <taxon>Autobranchia</taxon>
        <taxon>Heteroconchia</taxon>
        <taxon>Euheterodonta</taxon>
        <taxon>Imparidentia</taxon>
        <taxon>Neoheterodontei</taxon>
        <taxon>Myida</taxon>
        <taxon>Dreissenoidea</taxon>
        <taxon>Dreissenidae</taxon>
        <taxon>Dreissena</taxon>
    </lineage>
</organism>
<keyword evidence="6 10" id="KW-0479">Metal-binding</keyword>
<evidence type="ECO:0000259" key="12">
    <source>
        <dbReference type="Pfam" id="PF05093"/>
    </source>
</evidence>
<dbReference type="PANTHER" id="PTHR13273:SF14">
    <property type="entry name" value="ANAMORSIN"/>
    <property type="match status" value="1"/>
</dbReference>
<feature type="binding site" evidence="10">
    <location>
        <position position="272"/>
    </location>
    <ligand>
        <name>[4Fe-4S] cluster</name>
        <dbReference type="ChEBI" id="CHEBI:49883"/>
    </ligand>
</feature>
<feature type="binding site" evidence="10">
    <location>
        <position position="269"/>
    </location>
    <ligand>
        <name>[4Fe-4S] cluster</name>
        <dbReference type="ChEBI" id="CHEBI:49883"/>
    </ligand>
</feature>
<dbReference type="Pfam" id="PF20922">
    <property type="entry name" value="Anamorsin_N"/>
    <property type="match status" value="1"/>
</dbReference>
<feature type="binding site" evidence="10">
    <location>
        <position position="280"/>
    </location>
    <ligand>
        <name>[4Fe-4S] cluster</name>
        <dbReference type="ChEBI" id="CHEBI:49883"/>
    </ligand>
</feature>
<evidence type="ECO:0000313" key="14">
    <source>
        <dbReference type="EMBL" id="KAH3769763.1"/>
    </source>
</evidence>
<feature type="binding site" evidence="10">
    <location>
        <position position="245"/>
    </location>
    <ligand>
        <name>[2Fe-2S] cluster</name>
        <dbReference type="ChEBI" id="CHEBI:190135"/>
    </ligand>
</feature>
<proteinExistence type="inferred from homology"/>
<dbReference type="Pfam" id="PF05093">
    <property type="entry name" value="CIAPIN1"/>
    <property type="match status" value="2"/>
</dbReference>
<comment type="subcellular location">
    <subcellularLocation>
        <location evidence="10">Cytoplasm</location>
    </subcellularLocation>
    <subcellularLocation>
        <location evidence="10">Mitochondrion intermembrane space</location>
    </subcellularLocation>
</comment>
<evidence type="ECO:0000256" key="5">
    <source>
        <dbReference type="ARBA" id="ARBA00022714"/>
    </source>
</evidence>
<dbReference type="Proteomes" id="UP000828390">
    <property type="component" value="Unassembled WGS sequence"/>
</dbReference>
<feature type="binding site" evidence="10">
    <location>
        <position position="247"/>
    </location>
    <ligand>
        <name>[2Fe-2S] cluster</name>
        <dbReference type="ChEBI" id="CHEBI:190135"/>
    </ligand>
</feature>
<sequence>MENVEVSQGNTVLWLWGGAAPTDELQGAVKSLQVRLGTGRVQMEHVQRLAMANHHPSSFHVAISGLVQPNTEVMSGDTLAEVCRVLRPDGKLYLATVVTGISSDESKVSATQNVTSALKLSGFINVSQPKVCALSDDLKQSLGNQFPNQDVCLMEFSASKPSYEVGSSSQLKLSFANKKQDVPHTSGNSAAVWKLSAMDMGDDDIDLVDDDELLDEEDRKKPDPASLKADCGTGDGKKKKACKNCTCGLAEELDAEAGKNKPSAPTSSCGNCYLGDAFRCSSCPYLGMPAFKPGEKIALSDRQLKADR</sequence>
<evidence type="ECO:0000256" key="1">
    <source>
        <dbReference type="ARBA" id="ARBA00001966"/>
    </source>
</evidence>
<reference evidence="14" key="2">
    <citation type="submission" date="2020-11" db="EMBL/GenBank/DDBJ databases">
        <authorList>
            <person name="McCartney M.A."/>
            <person name="Auch B."/>
            <person name="Kono T."/>
            <person name="Mallez S."/>
            <person name="Becker A."/>
            <person name="Gohl D.M."/>
            <person name="Silverstein K.A.T."/>
            <person name="Koren S."/>
            <person name="Bechman K.B."/>
            <person name="Herman A."/>
            <person name="Abrahante J.E."/>
            <person name="Garbe J."/>
        </authorList>
    </citation>
    <scope>NUCLEOTIDE SEQUENCE</scope>
    <source>
        <strain evidence="14">Duluth1</strain>
        <tissue evidence="14">Whole animal</tissue>
    </source>
</reference>
<comment type="subunit">
    <text evidence="10">Monomer.</text>
</comment>
<dbReference type="OrthoDB" id="311633at2759"/>
<dbReference type="GO" id="GO:0009055">
    <property type="term" value="F:electron transfer activity"/>
    <property type="evidence" value="ECO:0007669"/>
    <property type="project" value="UniProtKB-UniRule"/>
</dbReference>
<dbReference type="InterPro" id="IPR049011">
    <property type="entry name" value="Anamorsin_N_metazoan"/>
</dbReference>
<comment type="domain">
    <text evidence="10">The C-terminal domain binds 2 Fe-S clusters but is otherwise mostly in an intrinsically disordered conformation.</text>
</comment>
<evidence type="ECO:0000256" key="10">
    <source>
        <dbReference type="HAMAP-Rule" id="MF_03115"/>
    </source>
</evidence>
<comment type="caution">
    <text evidence="14">The sequence shown here is derived from an EMBL/GenBank/DDBJ whole genome shotgun (WGS) entry which is preliminary data.</text>
</comment>
<keyword evidence="3 10" id="KW-0004">4Fe-4S</keyword>
<feature type="short sequence motif" description="Cx2C motif 2" evidence="10">
    <location>
        <begin position="280"/>
        <end position="283"/>
    </location>
</feature>
<keyword evidence="8 10" id="KW-0411">Iron-sulfur</keyword>
<dbReference type="InterPro" id="IPR007785">
    <property type="entry name" value="Anamorsin"/>
</dbReference>
<feature type="region of interest" description="Disordered" evidence="11">
    <location>
        <begin position="215"/>
        <end position="240"/>
    </location>
</feature>
<feature type="binding site" evidence="10">
    <location>
        <position position="283"/>
    </location>
    <ligand>
        <name>[4Fe-4S] cluster</name>
        <dbReference type="ChEBI" id="CHEBI:49883"/>
    </ligand>
</feature>
<dbReference type="AlphaFoldDB" id="A0A9D4DYH2"/>
<keyword evidence="5 10" id="KW-0001">2Fe-2S</keyword>
<keyword evidence="9 10" id="KW-0496">Mitochondrion</keyword>
<dbReference type="PANTHER" id="PTHR13273">
    <property type="entry name" value="ANAMORSIN"/>
    <property type="match status" value="1"/>
</dbReference>
<comment type="caution">
    <text evidence="10">Lacks conserved residue(s) required for the propagation of feature annotation.</text>
</comment>
<evidence type="ECO:0000256" key="2">
    <source>
        <dbReference type="ARBA" id="ARBA00008169"/>
    </source>
</evidence>
<name>A0A9D4DYH2_DREPO</name>
<evidence type="ECO:0000256" key="3">
    <source>
        <dbReference type="ARBA" id="ARBA00022485"/>
    </source>
</evidence>
<evidence type="ECO:0000256" key="6">
    <source>
        <dbReference type="ARBA" id="ARBA00022723"/>
    </source>
</evidence>
<feature type="binding site" evidence="10">
    <location>
        <position position="242"/>
    </location>
    <ligand>
        <name>[2Fe-2S] cluster</name>
        <dbReference type="ChEBI" id="CHEBI:190135"/>
    </ligand>
</feature>
<feature type="binding site" evidence="10">
    <location>
        <position position="231"/>
    </location>
    <ligand>
        <name>[2Fe-2S] cluster</name>
        <dbReference type="ChEBI" id="CHEBI:190135"/>
    </ligand>
</feature>
<protein>
    <recommendedName>
        <fullName evidence="10">Anamorsin homolog</fullName>
    </recommendedName>
    <alternativeName>
        <fullName evidence="10">Fe-S cluster assembly protein DRE2 homolog</fullName>
    </alternativeName>
</protein>
<dbReference type="GO" id="GO:0051539">
    <property type="term" value="F:4 iron, 4 sulfur cluster binding"/>
    <property type="evidence" value="ECO:0007669"/>
    <property type="project" value="UniProtKB-KW"/>
</dbReference>
<comment type="function">
    <text evidence="10">Component of the cytosolic iron-sulfur (Fe-S) protein assembly (CIA) machinery. Required for the maturation of extramitochondrial Fe-S proteins. Part of an electron transfer chain functioning in an early step of cytosolic Fe-S biogenesis, facilitating the de novo assembly of a [4Fe-4S] cluster on the cytosolic Fe-S scaffold complex. Electrons are transferred from NADPH via a FAD- and FMN-containing diflavin oxidoreductase. Together with the diflavin oxidoreductase, also required for the assembly of the diferric tyrosyl radical cofactor of ribonucleotide reductase (RNR), probably by providing electrons for reduction during radical cofactor maturation in the catalytic small subunit.</text>
</comment>
<comment type="domain">
    <text evidence="10">The twin Cx2C motifs are involved in the recognition by the mitochondrial MIA40-ERV1 disulfide relay system. The formation of 2 disulfide bonds in the Cx2C motifs through dithiol/disulfide exchange reactions effectively traps the protein in the mitochondrial intermembrane space.</text>
</comment>
<feature type="domain" description="Anamorsin C-terminal" evidence="12">
    <location>
        <begin position="228"/>
        <end position="260"/>
    </location>
</feature>
<dbReference type="GO" id="GO:0005758">
    <property type="term" value="C:mitochondrial intermembrane space"/>
    <property type="evidence" value="ECO:0007669"/>
    <property type="project" value="UniProtKB-SubCell"/>
</dbReference>
<dbReference type="InterPro" id="IPR046408">
    <property type="entry name" value="CIAPIN1"/>
</dbReference>
<feature type="region of interest" description="Fe-S binding site B" evidence="10">
    <location>
        <begin position="269"/>
        <end position="283"/>
    </location>
</feature>
<feature type="region of interest" description="Fe-S binding site A" evidence="10">
    <location>
        <begin position="231"/>
        <end position="247"/>
    </location>
</feature>
<keyword evidence="15" id="KW-1185">Reference proteome</keyword>
<dbReference type="HAMAP" id="MF_03115">
    <property type="entry name" value="Anamorsin"/>
    <property type="match status" value="1"/>
</dbReference>
<keyword evidence="7 10" id="KW-0408">Iron</keyword>
<dbReference type="GO" id="GO:0051537">
    <property type="term" value="F:2 iron, 2 sulfur cluster binding"/>
    <property type="evidence" value="ECO:0007669"/>
    <property type="project" value="UniProtKB-UniRule"/>
</dbReference>
<dbReference type="Gene3D" id="3.40.50.150">
    <property type="entry name" value="Vaccinia Virus protein VP39"/>
    <property type="match status" value="1"/>
</dbReference>
<gene>
    <name evidence="14" type="ORF">DPMN_171039</name>
</gene>
<evidence type="ECO:0000259" key="13">
    <source>
        <dbReference type="Pfam" id="PF20922"/>
    </source>
</evidence>
<feature type="domain" description="Anamorsin C-terminal" evidence="12">
    <location>
        <begin position="265"/>
        <end position="299"/>
    </location>
</feature>
<comment type="domain">
    <text evidence="10">The N-terminal domain has structural similarity with S-adenosyl-L-methionine-dependent methyltransferases, but does not bind S-adenosyl-L-methionine. It is required for correct assembly of the 2 Fe-S clusters.</text>
</comment>
<dbReference type="EMBL" id="JAIWYP010000009">
    <property type="protein sequence ID" value="KAH3769763.1"/>
    <property type="molecule type" value="Genomic_DNA"/>
</dbReference>
<reference evidence="14" key="1">
    <citation type="journal article" date="2019" name="bioRxiv">
        <title>The Genome of the Zebra Mussel, Dreissena polymorpha: A Resource for Invasive Species Research.</title>
        <authorList>
            <person name="McCartney M.A."/>
            <person name="Auch B."/>
            <person name="Kono T."/>
            <person name="Mallez S."/>
            <person name="Zhang Y."/>
            <person name="Obille A."/>
            <person name="Becker A."/>
            <person name="Abrahante J.E."/>
            <person name="Garbe J."/>
            <person name="Badalamenti J.P."/>
            <person name="Herman A."/>
            <person name="Mangelson H."/>
            <person name="Liachko I."/>
            <person name="Sullivan S."/>
            <person name="Sone E.D."/>
            <person name="Koren S."/>
            <person name="Silverstein K.A.T."/>
            <person name="Beckman K.B."/>
            <person name="Gohl D.M."/>
        </authorList>
    </citation>
    <scope>NUCLEOTIDE SEQUENCE</scope>
    <source>
        <strain evidence="14">Duluth1</strain>
        <tissue evidence="14">Whole animal</tissue>
    </source>
</reference>
<evidence type="ECO:0000256" key="11">
    <source>
        <dbReference type="SAM" id="MobiDB-lite"/>
    </source>
</evidence>
<evidence type="ECO:0000256" key="8">
    <source>
        <dbReference type="ARBA" id="ARBA00023014"/>
    </source>
</evidence>
<dbReference type="GO" id="GO:0046872">
    <property type="term" value="F:metal ion binding"/>
    <property type="evidence" value="ECO:0007669"/>
    <property type="project" value="UniProtKB-KW"/>
</dbReference>
<dbReference type="GO" id="GO:0016226">
    <property type="term" value="P:iron-sulfur cluster assembly"/>
    <property type="evidence" value="ECO:0007669"/>
    <property type="project" value="UniProtKB-UniRule"/>
</dbReference>
<feature type="domain" description="Anamorsin N-terminal" evidence="13">
    <location>
        <begin position="9"/>
        <end position="168"/>
    </location>
</feature>
<evidence type="ECO:0000256" key="7">
    <source>
        <dbReference type="ARBA" id="ARBA00023004"/>
    </source>
</evidence>